<protein>
    <submittedName>
        <fullName evidence="4">Arylsulfatase</fullName>
    </submittedName>
</protein>
<name>M5UHF9_9BACT</name>
<dbReference type="PANTHER" id="PTHR42693">
    <property type="entry name" value="ARYLSULFATASE FAMILY MEMBER"/>
    <property type="match status" value="1"/>
</dbReference>
<comment type="similarity">
    <text evidence="1">Belongs to the sulfatase family.</text>
</comment>
<evidence type="ECO:0000313" key="5">
    <source>
        <dbReference type="Proteomes" id="UP000011885"/>
    </source>
</evidence>
<dbReference type="AlphaFoldDB" id="M5UHF9"/>
<sequence length="658" mass="74174">MKRQPKVAGFRYRMCRPVDRVCLVLAFVISIVFASPIRADVTEPTKQEDRTSPVAPNVLVMMADDLGYSDLGCYGGEIDTPAIDQLAGEGVRFSHFRATPMCVTSRIALLSGMPFDDAGRNAYSHAMPLPILLQNAGYRTMMTGKWHAGTPDPREQRLFHRAFGFLGGMTDCFVGGDDWFLDSQPFRDFDADFYSTDAIAEKSIEFMDEAAQSDQPFFMYVAFNAPHHPCQAPRSLVEKYLQRYEKGYEAIRSTRHQRQIQLGLIGGDMPLAEVSEETRRWDELTEHRKQVEAGRMAAYAAAVEGVDTAVGRIMRFLDDHERTRDTLVIFLSDNGGDYNNGGIDHDEKQVAWAPGGNPSSSNGWASVKATPFRYYKHACHEGGIAAPLIIRWPRDRGKTGRIVHESANITDFYPTLVELAGAEYPRKFEGRRLRPLSGSSLMPLLAPAGKRKSLPVYQRYDVSKAWIENDWKAVSLYNGPWQLFDLKNDRSERNDLAAEHPERLGRLVKQWNEHAKEVGVPKTSLGSSTQQKGWGWHRLKMVCPHLIQLSPANGSTTSSQQITVSMQFDEPIDFTGTEGRSIRLYSVSNESEPVWEASPDASHASQGKNEIVFQNIPKLQPDQGYYFRWDPGWIHVGNRPVGVLNDGAFWWRFRTPVE</sequence>
<dbReference type="PATRIC" id="fig|1263870.3.peg.3301"/>
<dbReference type="InterPro" id="IPR050738">
    <property type="entry name" value="Sulfatase"/>
</dbReference>
<comment type="caution">
    <text evidence="4">The sequence shown here is derived from an EMBL/GenBank/DDBJ whole genome shotgun (WGS) entry which is preliminary data.</text>
</comment>
<evidence type="ECO:0000256" key="2">
    <source>
        <dbReference type="ARBA" id="ARBA00022801"/>
    </source>
</evidence>
<dbReference type="SUPFAM" id="SSF53649">
    <property type="entry name" value="Alkaline phosphatase-like"/>
    <property type="match status" value="1"/>
</dbReference>
<dbReference type="EMBL" id="ANOH01000215">
    <property type="protein sequence ID" value="EMI55468.1"/>
    <property type="molecule type" value="Genomic_DNA"/>
</dbReference>
<feature type="domain" description="Sulfatase N-terminal" evidence="3">
    <location>
        <begin position="56"/>
        <end position="422"/>
    </location>
</feature>
<evidence type="ECO:0000259" key="3">
    <source>
        <dbReference type="Pfam" id="PF00884"/>
    </source>
</evidence>
<evidence type="ECO:0000256" key="1">
    <source>
        <dbReference type="ARBA" id="ARBA00008779"/>
    </source>
</evidence>
<keyword evidence="5" id="KW-1185">Reference proteome</keyword>
<dbReference type="Gene3D" id="3.40.720.10">
    <property type="entry name" value="Alkaline Phosphatase, subunit A"/>
    <property type="match status" value="1"/>
</dbReference>
<dbReference type="InterPro" id="IPR000917">
    <property type="entry name" value="Sulfatase_N"/>
</dbReference>
<dbReference type="Pfam" id="PF00884">
    <property type="entry name" value="Sulfatase"/>
    <property type="match status" value="1"/>
</dbReference>
<proteinExistence type="inferred from homology"/>
<dbReference type="RefSeq" id="WP_008679852.1">
    <property type="nucleotide sequence ID" value="NZ_ANOH01000215.1"/>
</dbReference>
<gene>
    <name evidence="4" type="ORF">RSSM_03111</name>
</gene>
<keyword evidence="2" id="KW-0378">Hydrolase</keyword>
<accession>M5UHF9</accession>
<dbReference type="PANTHER" id="PTHR42693:SF53">
    <property type="entry name" value="ENDO-4-O-SULFATASE"/>
    <property type="match status" value="1"/>
</dbReference>
<evidence type="ECO:0000313" key="4">
    <source>
        <dbReference type="EMBL" id="EMI55468.1"/>
    </source>
</evidence>
<dbReference type="Proteomes" id="UP000011885">
    <property type="component" value="Unassembled WGS sequence"/>
</dbReference>
<dbReference type="InterPro" id="IPR017850">
    <property type="entry name" value="Alkaline_phosphatase_core_sf"/>
</dbReference>
<dbReference type="Gene3D" id="3.30.1120.10">
    <property type="match status" value="1"/>
</dbReference>
<dbReference type="GO" id="GO:0004065">
    <property type="term" value="F:arylsulfatase activity"/>
    <property type="evidence" value="ECO:0007669"/>
    <property type="project" value="TreeGrafter"/>
</dbReference>
<reference evidence="4 5" key="1">
    <citation type="journal article" date="2013" name="Mar. Genomics">
        <title>Expression of sulfatases in Rhodopirellula baltica and the diversity of sulfatases in the genus Rhodopirellula.</title>
        <authorList>
            <person name="Wegner C.E."/>
            <person name="Richter-Heitmann T."/>
            <person name="Klindworth A."/>
            <person name="Klockow C."/>
            <person name="Richter M."/>
            <person name="Achstetter T."/>
            <person name="Glockner F.O."/>
            <person name="Harder J."/>
        </authorList>
    </citation>
    <scope>NUCLEOTIDE SEQUENCE [LARGE SCALE GENOMIC DNA]</scope>
    <source>
        <strain evidence="4 5">SM41</strain>
    </source>
</reference>
<organism evidence="4 5">
    <name type="scientific">Rhodopirellula sallentina SM41</name>
    <dbReference type="NCBI Taxonomy" id="1263870"/>
    <lineage>
        <taxon>Bacteria</taxon>
        <taxon>Pseudomonadati</taxon>
        <taxon>Planctomycetota</taxon>
        <taxon>Planctomycetia</taxon>
        <taxon>Pirellulales</taxon>
        <taxon>Pirellulaceae</taxon>
        <taxon>Rhodopirellula</taxon>
    </lineage>
</organism>